<keyword evidence="3" id="KW-1185">Reference proteome</keyword>
<sequence>MQKFKSTKSSLFLNYFYTKIIDPVFEYAMARIPPKSDSSLSDTHLPADHLFMNLGKENFSSKKRTKTQRDSPNLHFSS</sequence>
<dbReference type="Proteomes" id="UP000276133">
    <property type="component" value="Unassembled WGS sequence"/>
</dbReference>
<evidence type="ECO:0000256" key="1">
    <source>
        <dbReference type="SAM" id="MobiDB-lite"/>
    </source>
</evidence>
<reference evidence="2 3" key="1">
    <citation type="journal article" date="2018" name="Sci. Rep.">
        <title>Genomic signatures of local adaptation to the degree of environmental predictability in rotifers.</title>
        <authorList>
            <person name="Franch-Gras L."/>
            <person name="Hahn C."/>
            <person name="Garcia-Roger E.M."/>
            <person name="Carmona M.J."/>
            <person name="Serra M."/>
            <person name="Gomez A."/>
        </authorList>
    </citation>
    <scope>NUCLEOTIDE SEQUENCE [LARGE SCALE GENOMIC DNA]</scope>
    <source>
        <strain evidence="2">HYR1</strain>
    </source>
</reference>
<proteinExistence type="predicted"/>
<dbReference type="EMBL" id="REGN01002402">
    <property type="protein sequence ID" value="RNA28350.1"/>
    <property type="molecule type" value="Genomic_DNA"/>
</dbReference>
<accession>A0A3M7RY29</accession>
<dbReference type="AlphaFoldDB" id="A0A3M7RY29"/>
<protein>
    <submittedName>
        <fullName evidence="2">Uncharacterized protein</fullName>
    </submittedName>
</protein>
<organism evidence="2 3">
    <name type="scientific">Brachionus plicatilis</name>
    <name type="common">Marine rotifer</name>
    <name type="synonym">Brachionus muelleri</name>
    <dbReference type="NCBI Taxonomy" id="10195"/>
    <lineage>
        <taxon>Eukaryota</taxon>
        <taxon>Metazoa</taxon>
        <taxon>Spiralia</taxon>
        <taxon>Gnathifera</taxon>
        <taxon>Rotifera</taxon>
        <taxon>Eurotatoria</taxon>
        <taxon>Monogononta</taxon>
        <taxon>Pseudotrocha</taxon>
        <taxon>Ploima</taxon>
        <taxon>Brachionidae</taxon>
        <taxon>Brachionus</taxon>
    </lineage>
</organism>
<evidence type="ECO:0000313" key="3">
    <source>
        <dbReference type="Proteomes" id="UP000276133"/>
    </source>
</evidence>
<gene>
    <name evidence="2" type="ORF">BpHYR1_029497</name>
</gene>
<name>A0A3M7RY29_BRAPC</name>
<comment type="caution">
    <text evidence="2">The sequence shown here is derived from an EMBL/GenBank/DDBJ whole genome shotgun (WGS) entry which is preliminary data.</text>
</comment>
<evidence type="ECO:0000313" key="2">
    <source>
        <dbReference type="EMBL" id="RNA28350.1"/>
    </source>
</evidence>
<feature type="region of interest" description="Disordered" evidence="1">
    <location>
        <begin position="56"/>
        <end position="78"/>
    </location>
</feature>